<dbReference type="Pfam" id="PF16423">
    <property type="entry name" value="COE1_HLH"/>
    <property type="match status" value="1"/>
</dbReference>
<evidence type="ECO:0000259" key="12">
    <source>
        <dbReference type="Pfam" id="PF16423"/>
    </source>
</evidence>
<name>A0A183CLZ7_GLOPA</name>
<comment type="similarity">
    <text evidence="2 10">Belongs to the COE family.</text>
</comment>
<evidence type="ECO:0000256" key="2">
    <source>
        <dbReference type="ARBA" id="ARBA00010340"/>
    </source>
</evidence>
<dbReference type="SUPFAM" id="SSF81296">
    <property type="entry name" value="E set domains"/>
    <property type="match status" value="1"/>
</dbReference>
<dbReference type="GO" id="GO:0046983">
    <property type="term" value="F:protein dimerization activity"/>
    <property type="evidence" value="ECO:0007669"/>
    <property type="project" value="InterPro"/>
</dbReference>
<evidence type="ECO:0000256" key="4">
    <source>
        <dbReference type="ARBA" id="ARBA00022771"/>
    </source>
</evidence>
<evidence type="ECO:0000256" key="9">
    <source>
        <dbReference type="ARBA" id="ARBA00023242"/>
    </source>
</evidence>
<feature type="domain" description="Transcription factor COE helix-loop-helix" evidence="12">
    <location>
        <begin position="122"/>
        <end position="165"/>
    </location>
</feature>
<dbReference type="Gene3D" id="2.60.40.10">
    <property type="entry name" value="Immunoglobulins"/>
    <property type="match status" value="1"/>
</dbReference>
<protein>
    <submittedName>
        <fullName evidence="14">IPT/TIG domain-containing protein</fullName>
    </submittedName>
</protein>
<evidence type="ECO:0000256" key="8">
    <source>
        <dbReference type="ARBA" id="ARBA00023163"/>
    </source>
</evidence>
<keyword evidence="3 10" id="KW-0479">Metal-binding</keyword>
<evidence type="ECO:0000313" key="14">
    <source>
        <dbReference type="WBParaSite" id="GPLIN_001390300"/>
    </source>
</evidence>
<dbReference type="InterPro" id="IPR003523">
    <property type="entry name" value="Transcription_factor_COE"/>
</dbReference>
<dbReference type="GO" id="GO:0003677">
    <property type="term" value="F:DNA binding"/>
    <property type="evidence" value="ECO:0007669"/>
    <property type="project" value="UniProtKB-KW"/>
</dbReference>
<keyword evidence="5 10" id="KW-0862">Zinc</keyword>
<dbReference type="GO" id="GO:0005634">
    <property type="term" value="C:nucleus"/>
    <property type="evidence" value="ECO:0007669"/>
    <property type="project" value="UniProtKB-SubCell"/>
</dbReference>
<sequence>MALAPSSSNCSAATTAAGAVASASSMASSSSAGAMPSIKMIFPGELWCQSGGTAMIIGEEFHEGMQVLMGNTVTWPEMVTRHAIKVNVPARASPGSVDVVVCSPKGQPKVRSNAVRFSFVSLSEPSIDYGFQRLQKLLPKYPNDPEKLPKEVILRRAAELAEALYNRYSSPAEQLSHYAYSFDSGMVKRDACHR</sequence>
<dbReference type="InterPro" id="IPR032201">
    <property type="entry name" value="COE_HLH"/>
</dbReference>
<organism evidence="13 14">
    <name type="scientific">Globodera pallida</name>
    <name type="common">Potato cyst nematode worm</name>
    <name type="synonym">Heterodera pallida</name>
    <dbReference type="NCBI Taxonomy" id="36090"/>
    <lineage>
        <taxon>Eukaryota</taxon>
        <taxon>Metazoa</taxon>
        <taxon>Ecdysozoa</taxon>
        <taxon>Nematoda</taxon>
        <taxon>Chromadorea</taxon>
        <taxon>Rhabditida</taxon>
        <taxon>Tylenchina</taxon>
        <taxon>Tylenchomorpha</taxon>
        <taxon>Tylenchoidea</taxon>
        <taxon>Heteroderidae</taxon>
        <taxon>Heteroderinae</taxon>
        <taxon>Globodera</taxon>
    </lineage>
</organism>
<dbReference type="Gene3D" id="1.10.287.4280">
    <property type="match status" value="1"/>
</dbReference>
<dbReference type="GO" id="GO:0006355">
    <property type="term" value="P:regulation of DNA-templated transcription"/>
    <property type="evidence" value="ECO:0007669"/>
    <property type="project" value="InterPro"/>
</dbReference>
<dbReference type="InterPro" id="IPR014756">
    <property type="entry name" value="Ig_E-set"/>
</dbReference>
<keyword evidence="13" id="KW-1185">Reference proteome</keyword>
<dbReference type="PANTHER" id="PTHR10747">
    <property type="entry name" value="TRANSCRIPTION FACTOR COE FAMILY MEMBER"/>
    <property type="match status" value="1"/>
</dbReference>
<evidence type="ECO:0000256" key="7">
    <source>
        <dbReference type="ARBA" id="ARBA00023125"/>
    </source>
</evidence>
<keyword evidence="8 10" id="KW-0804">Transcription</keyword>
<evidence type="ECO:0000256" key="10">
    <source>
        <dbReference type="RuleBase" id="RU004489"/>
    </source>
</evidence>
<dbReference type="InterPro" id="IPR002909">
    <property type="entry name" value="IPT_dom"/>
</dbReference>
<dbReference type="Pfam" id="PF01833">
    <property type="entry name" value="TIG"/>
    <property type="match status" value="1"/>
</dbReference>
<evidence type="ECO:0000313" key="13">
    <source>
        <dbReference type="Proteomes" id="UP000050741"/>
    </source>
</evidence>
<evidence type="ECO:0000256" key="3">
    <source>
        <dbReference type="ARBA" id="ARBA00022723"/>
    </source>
</evidence>
<reference evidence="14" key="3">
    <citation type="submission" date="2016-06" db="UniProtKB">
        <authorList>
            <consortium name="WormBaseParasite"/>
        </authorList>
    </citation>
    <scope>IDENTIFICATION</scope>
</reference>
<evidence type="ECO:0000256" key="1">
    <source>
        <dbReference type="ARBA" id="ARBA00004123"/>
    </source>
</evidence>
<proteinExistence type="inferred from homology"/>
<dbReference type="AlphaFoldDB" id="A0A183CLZ7"/>
<dbReference type="SUPFAM" id="SSF47459">
    <property type="entry name" value="HLH, helix-loop-helix DNA-binding domain"/>
    <property type="match status" value="1"/>
</dbReference>
<keyword evidence="10" id="KW-0217">Developmental protein</keyword>
<evidence type="ECO:0000256" key="5">
    <source>
        <dbReference type="ARBA" id="ARBA00022833"/>
    </source>
</evidence>
<dbReference type="GO" id="GO:0008270">
    <property type="term" value="F:zinc ion binding"/>
    <property type="evidence" value="ECO:0007669"/>
    <property type="project" value="UniProtKB-KW"/>
</dbReference>
<evidence type="ECO:0000256" key="6">
    <source>
        <dbReference type="ARBA" id="ARBA00023015"/>
    </source>
</evidence>
<keyword evidence="7 10" id="KW-0238">DNA-binding</keyword>
<keyword evidence="9 10" id="KW-0539">Nucleus</keyword>
<reference evidence="13" key="2">
    <citation type="submission" date="2014-05" db="EMBL/GenBank/DDBJ databases">
        <title>The genome and life-stage specific transcriptomes of Globodera pallida elucidate key aspects of plant parasitism by a cyst nematode.</title>
        <authorList>
            <person name="Cotton J.A."/>
            <person name="Lilley C.J."/>
            <person name="Jones L.M."/>
            <person name="Kikuchi T."/>
            <person name="Reid A.J."/>
            <person name="Thorpe P."/>
            <person name="Tsai I.J."/>
            <person name="Beasley H."/>
            <person name="Blok V."/>
            <person name="Cock P.J.A."/>
            <person name="Van den Akker S.E."/>
            <person name="Holroyd N."/>
            <person name="Hunt M."/>
            <person name="Mantelin S."/>
            <person name="Naghra H."/>
            <person name="Pain A."/>
            <person name="Palomares-Rius J.E."/>
            <person name="Zarowiecki M."/>
            <person name="Berriman M."/>
            <person name="Jones J.T."/>
            <person name="Urwin P.E."/>
        </authorList>
    </citation>
    <scope>NUCLEOTIDE SEQUENCE [LARGE SCALE GENOMIC DNA]</scope>
    <source>
        <strain evidence="13">Lindley</strain>
    </source>
</reference>
<keyword evidence="6 10" id="KW-0805">Transcription regulation</keyword>
<dbReference type="InterPro" id="IPR013783">
    <property type="entry name" value="Ig-like_fold"/>
</dbReference>
<dbReference type="InterPro" id="IPR036638">
    <property type="entry name" value="HLH_DNA-bd_sf"/>
</dbReference>
<dbReference type="Proteomes" id="UP000050741">
    <property type="component" value="Unassembled WGS sequence"/>
</dbReference>
<keyword evidence="4 10" id="KW-0863">Zinc-finger</keyword>
<evidence type="ECO:0000259" key="11">
    <source>
        <dbReference type="Pfam" id="PF01833"/>
    </source>
</evidence>
<accession>A0A183CLZ7</accession>
<comment type="subcellular location">
    <subcellularLocation>
        <location evidence="1 10">Nucleus</location>
    </subcellularLocation>
</comment>
<feature type="domain" description="IPT/TIG" evidence="11">
    <location>
        <begin position="36"/>
        <end position="103"/>
    </location>
</feature>
<reference evidence="13" key="1">
    <citation type="submission" date="2013-12" db="EMBL/GenBank/DDBJ databases">
        <authorList>
            <person name="Aslett M."/>
        </authorList>
    </citation>
    <scope>NUCLEOTIDE SEQUENCE [LARGE SCALE GENOMIC DNA]</scope>
    <source>
        <strain evidence="13">Lindley</strain>
    </source>
</reference>
<dbReference type="WBParaSite" id="GPLIN_001390300">
    <property type="protein sequence ID" value="GPLIN_001390300"/>
    <property type="gene ID" value="GPLIN_001390300"/>
</dbReference>